<reference evidence="4" key="3">
    <citation type="submission" date="2025-09" db="UniProtKB">
        <authorList>
            <consortium name="Ensembl"/>
        </authorList>
    </citation>
    <scope>IDENTIFICATION</scope>
</reference>
<dbReference type="GO" id="GO:0005768">
    <property type="term" value="C:endosome"/>
    <property type="evidence" value="ECO:0007669"/>
    <property type="project" value="TreeGrafter"/>
</dbReference>
<sequence>MVDFLADNNLCGQAILRIVSRGNAIIAELLRLSDFIPPVFRLKDKNDQQKYGDIICDFSYFKGAEYYEGKLEAKAELQDLDEEFRENNTEILSRFYLAFESVHKYIVDLNRYLDDLNDGVYIQQTLETVLLNEDGKQLLCEALYLYGVMLLVIDQKIEGEVRERMLVSYYRYSAARSSVDSNLDDICKLLRSTGFSSQPGAKRPASYPDSYFQRVPISATFISMVIGRLRSDDIYNQVSAYPLPEHRSTALANQAAMLYVCLFFSPSILHTQQAKMREIVDKYFPDNWVISIYMGITVNLVEAWEPYKAAKTALNYTLDSANIKEQATRYAASLESQRSQVQQRLKEGFLREEIILDHIPKLLNCLRDCNVAIRWLMLHSAESAYDLNNKRLRQVRDQVLSDSKYKPKILFQLLLDTAQFEFMLKEMFKQMLSEKQLKWESYKKEGSERMTELAEVFSGVKPLTRVEKNENLQAWFREISKQIESLNYEDSTAAGRKTAQLIQALIEVQEFHQLESNLQVCQFLADTRKFLHQMIRTINIKEEVLITMQIVGDLSYAWQIIDSFTSIMQESIRVSPPMVTKLRATFLKLASALDLPLLRINQANSADLLSVSQFYSGELVAYVRKVLQIIPESMFTSLAKIIKLQIHDIMEVPTRLDKDKLKDYSQLGARYEVAKLTHDISIFTEGILMMKTTLVGIIKVDPKQLLEDGIRKELVKRVAYALHKGLIFNPKAKIQDWQSVHQSTHIPIPKFASVDESATFIGRLCREILRITDPKVTCYMDQMNTWYDLKSHQEVTNNRVFSEIQNTLGTFGLNGLDRLLCFMIVKELQNFLTMLQKTILRDKAAVDVFKAMVAAVNPVQGIVANSTKVYTSAVAKSQKIWGSYLESIMKVGQMQILRQQIANELNFSCKFDSKHLGAALENLNKSLLADIEAHYQDPTFPYPKEDNTLLYEITAYLEAAGIHNPLNKIYITTKRLPYFPIINFLFVIAQLPKLQYSKNQGMTCRKATDPVDWLPLVLGMLTLLKQFHSRYTQQFLALIGQFIRSIMEQCTSQKIPDMPSDVVGALMFLEDYVKYTKLSRKLNI</sequence>
<evidence type="ECO:0000256" key="3">
    <source>
        <dbReference type="ARBA" id="ARBA00029945"/>
    </source>
</evidence>
<evidence type="ECO:0000313" key="4">
    <source>
        <dbReference type="Ensembl" id="ENSNFUP00015009150.1"/>
    </source>
</evidence>
<proteinExistence type="inferred from homology"/>
<evidence type="ECO:0000313" key="5">
    <source>
        <dbReference type="Proteomes" id="UP000694548"/>
    </source>
</evidence>
<evidence type="ECO:0000256" key="1">
    <source>
        <dbReference type="ARBA" id="ARBA00006224"/>
    </source>
</evidence>
<dbReference type="GO" id="GO:0030041">
    <property type="term" value="P:actin filament polymerization"/>
    <property type="evidence" value="ECO:0007669"/>
    <property type="project" value="TreeGrafter"/>
</dbReference>
<dbReference type="GO" id="GO:0051125">
    <property type="term" value="P:regulation of actin nucleation"/>
    <property type="evidence" value="ECO:0007669"/>
    <property type="project" value="TreeGrafter"/>
</dbReference>
<dbReference type="InterPro" id="IPR019393">
    <property type="entry name" value="WASH_strumpellin"/>
</dbReference>
<dbReference type="GO" id="GO:0007032">
    <property type="term" value="P:endosome organization"/>
    <property type="evidence" value="ECO:0007669"/>
    <property type="project" value="TreeGrafter"/>
</dbReference>
<gene>
    <name evidence="4" type="primary">WASHC5</name>
    <name evidence="4" type="synonym">washc5</name>
</gene>
<reference evidence="4" key="1">
    <citation type="submission" date="2014-08" db="EMBL/GenBank/DDBJ databases">
        <authorList>
            <person name="Senf B."/>
            <person name="Petzold A."/>
            <person name="Downie B.R."/>
            <person name="Koch P."/>
            <person name="Platzer M."/>
        </authorList>
    </citation>
    <scope>NUCLEOTIDE SEQUENCE [LARGE SCALE GENOMIC DNA]</scope>
    <source>
        <strain evidence="4">GRZ</strain>
    </source>
</reference>
<dbReference type="GO" id="GO:0071203">
    <property type="term" value="C:WASH complex"/>
    <property type="evidence" value="ECO:0007669"/>
    <property type="project" value="InterPro"/>
</dbReference>
<evidence type="ECO:0000256" key="2">
    <source>
        <dbReference type="ARBA" id="ARBA00013581"/>
    </source>
</evidence>
<accession>A0A8C6KQQ4</accession>
<reference evidence="4" key="2">
    <citation type="submission" date="2025-08" db="UniProtKB">
        <authorList>
            <consortium name="Ensembl"/>
        </authorList>
    </citation>
    <scope>IDENTIFICATION</scope>
</reference>
<dbReference type="Pfam" id="PF10266">
    <property type="entry name" value="Strumpellin"/>
    <property type="match status" value="1"/>
</dbReference>
<dbReference type="AlphaFoldDB" id="A0A8C6KQQ4"/>
<name>A0A8C6KQQ4_NOTFU</name>
<dbReference type="GO" id="GO:0140285">
    <property type="term" value="P:endosome fission"/>
    <property type="evidence" value="ECO:0007669"/>
    <property type="project" value="TreeGrafter"/>
</dbReference>
<dbReference type="Proteomes" id="UP000694548">
    <property type="component" value="Chromosome sgr05"/>
</dbReference>
<keyword evidence="5" id="KW-1185">Reference proteome</keyword>
<protein>
    <recommendedName>
        <fullName evidence="2">WASH complex subunit 5</fullName>
    </recommendedName>
    <alternativeName>
        <fullName evidence="3">WASH complex subunit strumpellin</fullName>
    </alternativeName>
</protein>
<comment type="similarity">
    <text evidence="1">Belongs to the strumpellin family.</text>
</comment>
<dbReference type="Ensembl" id="ENSNFUT00015009620.1">
    <property type="protein sequence ID" value="ENSNFUP00015009150.1"/>
    <property type="gene ID" value="ENSNFUG00015004436.1"/>
</dbReference>
<organism evidence="4 5">
    <name type="scientific">Nothobranchius furzeri</name>
    <name type="common">Turquoise killifish</name>
    <dbReference type="NCBI Taxonomy" id="105023"/>
    <lineage>
        <taxon>Eukaryota</taxon>
        <taxon>Metazoa</taxon>
        <taxon>Chordata</taxon>
        <taxon>Craniata</taxon>
        <taxon>Vertebrata</taxon>
        <taxon>Euteleostomi</taxon>
        <taxon>Actinopterygii</taxon>
        <taxon>Neopterygii</taxon>
        <taxon>Teleostei</taxon>
        <taxon>Neoteleostei</taxon>
        <taxon>Acanthomorphata</taxon>
        <taxon>Ovalentaria</taxon>
        <taxon>Atherinomorphae</taxon>
        <taxon>Cyprinodontiformes</taxon>
        <taxon>Nothobranchiidae</taxon>
        <taxon>Nothobranchius</taxon>
    </lineage>
</organism>
<dbReference type="PANTHER" id="PTHR15691">
    <property type="entry name" value="WASH COMPLEX SUBUNIT 5"/>
    <property type="match status" value="1"/>
</dbReference>
<dbReference type="GeneTree" id="ENSGT00390000011137"/>
<dbReference type="PANTHER" id="PTHR15691:SF6">
    <property type="entry name" value="WASH COMPLEX SUBUNIT 5"/>
    <property type="match status" value="1"/>
</dbReference>